<dbReference type="AlphaFoldDB" id="A0A1V4FJ99"/>
<name>A0A1V4FJ99_LIMRT</name>
<gene>
    <name evidence="2" type="ORF">B5D07_10230</name>
</gene>
<evidence type="ECO:0000313" key="2">
    <source>
        <dbReference type="EMBL" id="OPG87627.1"/>
    </source>
</evidence>
<feature type="domain" description="DUF6440" evidence="1">
    <location>
        <begin position="51"/>
        <end position="92"/>
    </location>
</feature>
<organism evidence="2 3">
    <name type="scientific">Limosilactobacillus reuteri</name>
    <name type="common">Lactobacillus reuteri</name>
    <dbReference type="NCBI Taxonomy" id="1598"/>
    <lineage>
        <taxon>Bacteria</taxon>
        <taxon>Bacillati</taxon>
        <taxon>Bacillota</taxon>
        <taxon>Bacilli</taxon>
        <taxon>Lactobacillales</taxon>
        <taxon>Lactobacillaceae</taxon>
        <taxon>Limosilactobacillus</taxon>
    </lineage>
</organism>
<comment type="caution">
    <text evidence="2">The sequence shown here is derived from an EMBL/GenBank/DDBJ whole genome shotgun (WGS) entry which is preliminary data.</text>
</comment>
<sequence length="93" mass="10337">MKDWLKNNKYKIIILPAVLLVGIFIGGCTSSETRANSQDVLKEQNRTTNLANSDIAVDKKTHVEYLVIDSMDNRGGVSITPRLDTNGKPIIKH</sequence>
<dbReference type="EMBL" id="MWVS01000120">
    <property type="protein sequence ID" value="OPG87627.1"/>
    <property type="molecule type" value="Genomic_DNA"/>
</dbReference>
<dbReference type="Proteomes" id="UP000189795">
    <property type="component" value="Unassembled WGS sequence"/>
</dbReference>
<evidence type="ECO:0000313" key="3">
    <source>
        <dbReference type="Proteomes" id="UP000189795"/>
    </source>
</evidence>
<dbReference type="RefSeq" id="WP_079376286.1">
    <property type="nucleotide sequence ID" value="NZ_MWVS01000120.1"/>
</dbReference>
<protein>
    <recommendedName>
        <fullName evidence="1">DUF6440 domain-containing protein</fullName>
    </recommendedName>
</protein>
<evidence type="ECO:0000259" key="1">
    <source>
        <dbReference type="Pfam" id="PF20037"/>
    </source>
</evidence>
<dbReference type="InterPro" id="IPR045515">
    <property type="entry name" value="DUF6440"/>
</dbReference>
<proteinExistence type="predicted"/>
<dbReference type="PROSITE" id="PS51257">
    <property type="entry name" value="PROKAR_LIPOPROTEIN"/>
    <property type="match status" value="1"/>
</dbReference>
<reference evidence="2 3" key="1">
    <citation type="submission" date="2017-03" db="EMBL/GenBank/DDBJ databases">
        <title>Antibiotic resistance of probiotic microorganisms.</title>
        <authorList>
            <person name="Sanudo A.I."/>
            <person name="Olivares M."/>
            <person name="Banuelos O."/>
        </authorList>
    </citation>
    <scope>NUCLEOTIDE SEQUENCE [LARGE SCALE GENOMIC DNA]</scope>
    <source>
        <strain evidence="2 3">CECT8605</strain>
    </source>
</reference>
<dbReference type="Pfam" id="PF20037">
    <property type="entry name" value="DUF6440"/>
    <property type="match status" value="1"/>
</dbReference>
<accession>A0A1V4FJ99</accession>